<dbReference type="PANTHER" id="PTHR30203">
    <property type="entry name" value="OUTER MEMBRANE CATION EFFLUX PROTEIN"/>
    <property type="match status" value="1"/>
</dbReference>
<evidence type="ECO:0000313" key="4">
    <source>
        <dbReference type="EMBL" id="MFC7336930.1"/>
    </source>
</evidence>
<sequence>MKTISCCLLSALLAGCVSPPTEISNLSVPTSWQNVGDFPTGSASQDLGNWWSSFGDAELTRLIRRTYDKNPDIRSGAAAVRQAQAQREATASTLLPSLGYSGSAASGKIWNRDASDSAIRAYSADLTASWEIDFFGKNRQAVAAADSGIAAAQADLNATRASLAAETALAYFQLRAAEAGLAIVRESIVSQEETTQLASWREQAGEADGLEFEQSKAALESARAAIDTLEQTVAQSRNRLNLLAGETPGTLKVSAANALPQPRRSLAIGIPAETIRQRPDVRAAGFRWLAAIANTRSAEAEQFPSIGLSGSLGIDSLSSSKLFDPETVAASVIAGLTGPIFDGGRIRANIQVQDAVEEQNYEAYRKSILTALSEVEDALIACQRTESRIATLEKSVSAARSAADLAARKYEAGVIDITQVLDTQRSQLSTERDLLTARLDHSSAYVELYRALGGGR</sequence>
<evidence type="ECO:0000256" key="3">
    <source>
        <dbReference type="SAM" id="Coils"/>
    </source>
</evidence>
<dbReference type="RefSeq" id="WP_379710766.1">
    <property type="nucleotide sequence ID" value="NZ_JBHTBS010000003.1"/>
</dbReference>
<gene>
    <name evidence="4" type="ORF">ACFQY0_07055</name>
</gene>
<dbReference type="InterPro" id="IPR010131">
    <property type="entry name" value="MdtP/NodT-like"/>
</dbReference>
<reference evidence="5" key="1">
    <citation type="journal article" date="2019" name="Int. J. Syst. Evol. Microbiol.">
        <title>The Global Catalogue of Microorganisms (GCM) 10K type strain sequencing project: providing services to taxonomists for standard genome sequencing and annotation.</title>
        <authorList>
            <consortium name="The Broad Institute Genomics Platform"/>
            <consortium name="The Broad Institute Genome Sequencing Center for Infectious Disease"/>
            <person name="Wu L."/>
            <person name="Ma J."/>
        </authorList>
    </citation>
    <scope>NUCLEOTIDE SEQUENCE [LARGE SCALE GENOMIC DNA]</scope>
    <source>
        <strain evidence="5">CGMCC 4.1467</strain>
    </source>
</reference>
<dbReference type="Gene3D" id="2.20.200.10">
    <property type="entry name" value="Outer membrane efflux proteins (OEP)"/>
    <property type="match status" value="1"/>
</dbReference>
<accession>A0ABW2L709</accession>
<organism evidence="4 5">
    <name type="scientific">Haloferula chungangensis</name>
    <dbReference type="NCBI Taxonomy" id="1048331"/>
    <lineage>
        <taxon>Bacteria</taxon>
        <taxon>Pseudomonadati</taxon>
        <taxon>Verrucomicrobiota</taxon>
        <taxon>Verrucomicrobiia</taxon>
        <taxon>Verrucomicrobiales</taxon>
        <taxon>Verrucomicrobiaceae</taxon>
        <taxon>Haloferula</taxon>
    </lineage>
</organism>
<comment type="similarity">
    <text evidence="1 2">Belongs to the outer membrane factor (OMF) (TC 1.B.17) family.</text>
</comment>
<name>A0ABW2L709_9BACT</name>
<comment type="caution">
    <text evidence="4">The sequence shown here is derived from an EMBL/GenBank/DDBJ whole genome shotgun (WGS) entry which is preliminary data.</text>
</comment>
<keyword evidence="2" id="KW-0564">Palmitate</keyword>
<feature type="coiled-coil region" evidence="3">
    <location>
        <begin position="212"/>
        <end position="246"/>
    </location>
</feature>
<dbReference type="Gene3D" id="1.20.1600.10">
    <property type="entry name" value="Outer membrane efflux proteins (OEP)"/>
    <property type="match status" value="1"/>
</dbReference>
<dbReference type="PROSITE" id="PS51257">
    <property type="entry name" value="PROKAR_LIPOPROTEIN"/>
    <property type="match status" value="1"/>
</dbReference>
<evidence type="ECO:0000256" key="2">
    <source>
        <dbReference type="RuleBase" id="RU362097"/>
    </source>
</evidence>
<protein>
    <submittedName>
        <fullName evidence="4">Efflux transporter outer membrane subunit</fullName>
    </submittedName>
</protein>
<keyword evidence="2" id="KW-0449">Lipoprotein</keyword>
<evidence type="ECO:0000256" key="1">
    <source>
        <dbReference type="ARBA" id="ARBA00007613"/>
    </source>
</evidence>
<dbReference type="Pfam" id="PF02321">
    <property type="entry name" value="OEP"/>
    <property type="match status" value="2"/>
</dbReference>
<dbReference type="NCBIfam" id="TIGR01845">
    <property type="entry name" value="outer_NodT"/>
    <property type="match status" value="1"/>
</dbReference>
<dbReference type="Proteomes" id="UP001596472">
    <property type="component" value="Unassembled WGS sequence"/>
</dbReference>
<dbReference type="SUPFAM" id="SSF56954">
    <property type="entry name" value="Outer membrane efflux proteins (OEP)"/>
    <property type="match status" value="1"/>
</dbReference>
<dbReference type="EMBL" id="JBHTBS010000003">
    <property type="protein sequence ID" value="MFC7336930.1"/>
    <property type="molecule type" value="Genomic_DNA"/>
</dbReference>
<comment type="subcellular location">
    <subcellularLocation>
        <location evidence="2">Cell membrane</location>
        <topology evidence="2">Lipid-anchor</topology>
    </subcellularLocation>
</comment>
<keyword evidence="3" id="KW-0175">Coiled coil</keyword>
<keyword evidence="2" id="KW-0472">Membrane</keyword>
<keyword evidence="2" id="KW-1134">Transmembrane beta strand</keyword>
<dbReference type="PANTHER" id="PTHR30203:SF33">
    <property type="entry name" value="BLR4455 PROTEIN"/>
    <property type="match status" value="1"/>
</dbReference>
<evidence type="ECO:0000313" key="5">
    <source>
        <dbReference type="Proteomes" id="UP001596472"/>
    </source>
</evidence>
<dbReference type="InterPro" id="IPR003423">
    <property type="entry name" value="OMP_efflux"/>
</dbReference>
<keyword evidence="5" id="KW-1185">Reference proteome</keyword>
<keyword evidence="2" id="KW-0812">Transmembrane</keyword>
<proteinExistence type="inferred from homology"/>